<accession>C5BTZ3</accession>
<reference evidence="1 2" key="1">
    <citation type="journal article" date="2009" name="PLoS ONE">
        <title>The complete genome of Teredinibacter turnerae T7901: an intracellular endosymbiont of marine wood-boring bivalves (shipworms).</title>
        <authorList>
            <person name="Yang J.C."/>
            <person name="Madupu R."/>
            <person name="Durkin A.S."/>
            <person name="Ekborg N.A."/>
            <person name="Pedamallu C.S."/>
            <person name="Hostetler J.B."/>
            <person name="Radune D."/>
            <person name="Toms B.S."/>
            <person name="Henrissat B."/>
            <person name="Coutinho P.M."/>
            <person name="Schwarz S."/>
            <person name="Field L."/>
            <person name="Trindade-Silva A.E."/>
            <person name="Soares C.A.G."/>
            <person name="Elshahawi S."/>
            <person name="Hanora A."/>
            <person name="Schmidt E.W."/>
            <person name="Haygood M.G."/>
            <person name="Posfai J."/>
            <person name="Benner J."/>
            <person name="Madinger C."/>
            <person name="Nove J."/>
            <person name="Anton B."/>
            <person name="Chaudhary K."/>
            <person name="Foster J."/>
            <person name="Holman A."/>
            <person name="Kumar S."/>
            <person name="Lessard P.A."/>
            <person name="Luyten Y.A."/>
            <person name="Slatko B."/>
            <person name="Wood N."/>
            <person name="Wu B."/>
            <person name="Teplitski M."/>
            <person name="Mougous J.D."/>
            <person name="Ward N."/>
            <person name="Eisen J.A."/>
            <person name="Badger J.H."/>
            <person name="Distel D.L."/>
        </authorList>
    </citation>
    <scope>NUCLEOTIDE SEQUENCE [LARGE SCALE GENOMIC DNA]</scope>
    <source>
        <strain evidence="2">ATCC 39867 / T7901</strain>
    </source>
</reference>
<dbReference type="InterPro" id="IPR011959">
    <property type="entry name" value="CHP02270"/>
</dbReference>
<sequence length="409" mass="46308">MNPFRKVLEQHVEDAAFLWVLRSAAVDQPHYLTSDIEALEQRLNANLDGIVASLQRSWPLCCEATSFEEGGEAFVLAVTAFRSLEFEKIKFAVDFGVSNPNTFRGLVSALGWLPGSLCHEWVKKFFSSKELVHKYLAIAACSVRRENPGDYLIRILERDDCCAHDLLYCRSLRLIGELKLSQCVPFLEKGLEADSKSVRFWSIWSSILIGRRHLAVLLEDYVMSDNLFRAQALQLAFRTLPLEVAKTWISRLSQDEANLRWVIQATGILGDPHVVPWLLEMSKNPRYARIAGEAFGHITGIDLESHDLSITVPDITEFEADAEPDEINADENLPWPSYEKLSAVWQKYGHSFSVGKRFFMGKALEKCDFRDTIISGYQRHRQAAALELALANPEQLLVNTSARILAHID</sequence>
<evidence type="ECO:0000313" key="1">
    <source>
        <dbReference type="EMBL" id="ACR11475.1"/>
    </source>
</evidence>
<dbReference type="STRING" id="377629.TERTU_1644"/>
<protein>
    <recommendedName>
        <fullName evidence="3">TIGR02270 family protein</fullName>
    </recommendedName>
</protein>
<dbReference type="Proteomes" id="UP000009080">
    <property type="component" value="Chromosome"/>
</dbReference>
<dbReference type="HOGENOM" id="CLU_055283_0_0_6"/>
<dbReference type="RefSeq" id="WP_015817587.1">
    <property type="nucleotide sequence ID" value="NC_012997.1"/>
</dbReference>
<proteinExistence type="predicted"/>
<evidence type="ECO:0000313" key="2">
    <source>
        <dbReference type="Proteomes" id="UP000009080"/>
    </source>
</evidence>
<dbReference type="AlphaFoldDB" id="C5BTZ3"/>
<dbReference type="KEGG" id="ttu:TERTU_1644"/>
<dbReference type="OrthoDB" id="8089803at2"/>
<dbReference type="EMBL" id="CP001614">
    <property type="protein sequence ID" value="ACR11475.1"/>
    <property type="molecule type" value="Genomic_DNA"/>
</dbReference>
<organism evidence="1 2">
    <name type="scientific">Teredinibacter turnerae (strain ATCC 39867 / T7901)</name>
    <dbReference type="NCBI Taxonomy" id="377629"/>
    <lineage>
        <taxon>Bacteria</taxon>
        <taxon>Pseudomonadati</taxon>
        <taxon>Pseudomonadota</taxon>
        <taxon>Gammaproteobacteria</taxon>
        <taxon>Cellvibrionales</taxon>
        <taxon>Cellvibrionaceae</taxon>
        <taxon>Teredinibacter</taxon>
    </lineage>
</organism>
<dbReference type="NCBIfam" id="TIGR02270">
    <property type="entry name" value="TIGR02270 family protein"/>
    <property type="match status" value="1"/>
</dbReference>
<evidence type="ECO:0008006" key="3">
    <source>
        <dbReference type="Google" id="ProtNLM"/>
    </source>
</evidence>
<keyword evidence="2" id="KW-1185">Reference proteome</keyword>
<gene>
    <name evidence="1" type="ordered locus">TERTU_1644</name>
</gene>
<name>C5BTZ3_TERTT</name>
<dbReference type="eggNOG" id="COG1413">
    <property type="taxonomic scope" value="Bacteria"/>
</dbReference>